<evidence type="ECO:0000256" key="1">
    <source>
        <dbReference type="SAM" id="MobiDB-lite"/>
    </source>
</evidence>
<name>A0ABX8J6P0_9BACT</name>
<protein>
    <submittedName>
        <fullName evidence="3">Carboxypeptidase-like regulatory domain-containing protein</fullName>
    </submittedName>
</protein>
<feature type="chain" id="PRO_5046759415" evidence="2">
    <location>
        <begin position="22"/>
        <end position="148"/>
    </location>
</feature>
<gene>
    <name evidence="3" type="ORF">KP004_14340</name>
</gene>
<dbReference type="EMBL" id="CP076723">
    <property type="protein sequence ID" value="QWV92379.1"/>
    <property type="molecule type" value="Genomic_DNA"/>
</dbReference>
<feature type="region of interest" description="Disordered" evidence="1">
    <location>
        <begin position="122"/>
        <end position="148"/>
    </location>
</feature>
<dbReference type="RefSeq" id="WP_216799193.1">
    <property type="nucleotide sequence ID" value="NZ_CP076723.1"/>
</dbReference>
<feature type="signal peptide" evidence="2">
    <location>
        <begin position="1"/>
        <end position="21"/>
    </location>
</feature>
<accession>A0ABX8J6P0</accession>
<proteinExistence type="predicted"/>
<dbReference type="PROSITE" id="PS51257">
    <property type="entry name" value="PROKAR_LIPOPROTEIN"/>
    <property type="match status" value="1"/>
</dbReference>
<keyword evidence="4" id="KW-1185">Reference proteome</keyword>
<reference evidence="3 4" key="1">
    <citation type="submission" date="2021-06" db="EMBL/GenBank/DDBJ databases">
        <title>Gemonas diversity in paddy soil.</title>
        <authorList>
            <person name="Liu G."/>
        </authorList>
    </citation>
    <scope>NUCLEOTIDE SEQUENCE [LARGE SCALE GENOMIC DNA]</scope>
    <source>
        <strain evidence="3 4">RG10</strain>
    </source>
</reference>
<organism evidence="3 4">
    <name type="scientific">Geomonas oryzisoli</name>
    <dbReference type="NCBI Taxonomy" id="2847992"/>
    <lineage>
        <taxon>Bacteria</taxon>
        <taxon>Pseudomonadati</taxon>
        <taxon>Thermodesulfobacteriota</taxon>
        <taxon>Desulfuromonadia</taxon>
        <taxon>Geobacterales</taxon>
        <taxon>Geobacteraceae</taxon>
        <taxon>Geomonas</taxon>
    </lineage>
</organism>
<sequence length="148" mass="15893">MKKLFALMLVLLTLLVGCGGGSDESAKGSVKVTNSASNSVYYLYVSPSSQNQWGPDQLGTHTILPDGSFTLTNVPPGTYDLKLVMSSNAVYYVYGFEVYAGQTTLVNNPWYNYKAVDDPASLATTKTPSDQLDGLGEYSASNEGEPKK</sequence>
<evidence type="ECO:0000313" key="4">
    <source>
        <dbReference type="Proteomes" id="UP000683557"/>
    </source>
</evidence>
<evidence type="ECO:0000313" key="3">
    <source>
        <dbReference type="EMBL" id="QWV92379.1"/>
    </source>
</evidence>
<evidence type="ECO:0000256" key="2">
    <source>
        <dbReference type="SAM" id="SignalP"/>
    </source>
</evidence>
<dbReference type="Proteomes" id="UP000683557">
    <property type="component" value="Chromosome"/>
</dbReference>
<keyword evidence="2" id="KW-0732">Signal</keyword>